<keyword evidence="3" id="KW-1185">Reference proteome</keyword>
<feature type="domain" description="F-box" evidence="1">
    <location>
        <begin position="15"/>
        <end position="67"/>
    </location>
</feature>
<dbReference type="InterPro" id="IPR001810">
    <property type="entry name" value="F-box_dom"/>
</dbReference>
<gene>
    <name evidence="2" type="ORF">PMAYCL1PPCAC_08055</name>
</gene>
<organism evidence="2 3">
    <name type="scientific">Pristionchus mayeri</name>
    <dbReference type="NCBI Taxonomy" id="1317129"/>
    <lineage>
        <taxon>Eukaryota</taxon>
        <taxon>Metazoa</taxon>
        <taxon>Ecdysozoa</taxon>
        <taxon>Nematoda</taxon>
        <taxon>Chromadorea</taxon>
        <taxon>Rhabditida</taxon>
        <taxon>Rhabditina</taxon>
        <taxon>Diplogasteromorpha</taxon>
        <taxon>Diplogasteroidea</taxon>
        <taxon>Neodiplogasteridae</taxon>
        <taxon>Pristionchus</taxon>
    </lineage>
</organism>
<dbReference type="EMBL" id="BTRK01000002">
    <property type="protein sequence ID" value="GMR37860.1"/>
    <property type="molecule type" value="Genomic_DNA"/>
</dbReference>
<dbReference type="PROSITE" id="PS50181">
    <property type="entry name" value="FBOX"/>
    <property type="match status" value="1"/>
</dbReference>
<dbReference type="InterPro" id="IPR036047">
    <property type="entry name" value="F-box-like_dom_sf"/>
</dbReference>
<protein>
    <recommendedName>
        <fullName evidence="1">F-box domain-containing protein</fullName>
    </recommendedName>
</protein>
<dbReference type="AlphaFoldDB" id="A0AAN4ZJ11"/>
<comment type="caution">
    <text evidence="2">The sequence shown here is derived from an EMBL/GenBank/DDBJ whole genome shotgun (WGS) entry which is preliminary data.</text>
</comment>
<feature type="non-terminal residue" evidence="2">
    <location>
        <position position="1"/>
    </location>
</feature>
<proteinExistence type="predicted"/>
<dbReference type="Pfam" id="PF00646">
    <property type="entry name" value="F-box"/>
    <property type="match status" value="1"/>
</dbReference>
<dbReference type="SUPFAM" id="SSF81383">
    <property type="entry name" value="F-box domain"/>
    <property type="match status" value="1"/>
</dbReference>
<dbReference type="CDD" id="cd09917">
    <property type="entry name" value="F-box_SF"/>
    <property type="match status" value="1"/>
</dbReference>
<dbReference type="Proteomes" id="UP001328107">
    <property type="component" value="Unassembled WGS sequence"/>
</dbReference>
<accession>A0AAN4ZJ11</accession>
<name>A0AAN4ZJ11_9BILA</name>
<evidence type="ECO:0000313" key="2">
    <source>
        <dbReference type="EMBL" id="GMR37860.1"/>
    </source>
</evidence>
<sequence>LSHRSSARQMSSSSLDLISNLPDDVLHLIFNELDYDDLEKISSASKKMQCCASLAKQKITKEPISKLSITQYSNGDFILEAHSDGGRDNYFMIVKMVSLGAERRIRKWRHPKHYQQCLITRQHLGIPHEKSSIPSEIFEGLEYLLKRFSAESICMVSVLIDDAFETRIHALLAGVVNIRLNFDRIELPGNEEADKKNFLSRLISMNVSGIVIARVKFNWSIETYTWFLYAIVNFPSITQLEIDNDLYFEDDRGNWLEKDPFPFTSEMPIEYFGNLSVLKFNELILDINFVLEIIKRCLINKRECQIHMHTTERIGMQHLQKLGNNNDIRDNIEIIDHSLENTPRYSIRVRGSDFWLIIRYADSVDGHKIAQIESCNCDIFE</sequence>
<reference evidence="3" key="1">
    <citation type="submission" date="2022-10" db="EMBL/GenBank/DDBJ databases">
        <title>Genome assembly of Pristionchus species.</title>
        <authorList>
            <person name="Yoshida K."/>
            <person name="Sommer R.J."/>
        </authorList>
    </citation>
    <scope>NUCLEOTIDE SEQUENCE [LARGE SCALE GENOMIC DNA]</scope>
    <source>
        <strain evidence="3">RS5460</strain>
    </source>
</reference>
<evidence type="ECO:0000313" key="3">
    <source>
        <dbReference type="Proteomes" id="UP001328107"/>
    </source>
</evidence>
<evidence type="ECO:0000259" key="1">
    <source>
        <dbReference type="PROSITE" id="PS50181"/>
    </source>
</evidence>